<proteinExistence type="predicted"/>
<dbReference type="OrthoDB" id="3540486at2759"/>
<name>A0A3D8RW50_9HELO</name>
<dbReference type="PANTHER" id="PTHR35910:SF6">
    <property type="entry name" value="2EXR DOMAIN-CONTAINING PROTEIN"/>
    <property type="match status" value="1"/>
</dbReference>
<evidence type="ECO:0000259" key="1">
    <source>
        <dbReference type="Pfam" id="PF20150"/>
    </source>
</evidence>
<dbReference type="Proteomes" id="UP000256328">
    <property type="component" value="Unassembled WGS sequence"/>
</dbReference>
<dbReference type="AlphaFoldDB" id="A0A3D8RW50"/>
<dbReference type="InterPro" id="IPR045518">
    <property type="entry name" value="2EXR"/>
</dbReference>
<comment type="caution">
    <text evidence="2">The sequence shown here is derived from an EMBL/GenBank/DDBJ whole genome shotgun (WGS) entry which is preliminary data.</text>
</comment>
<organism evidence="2 3">
    <name type="scientific">Coleophoma crateriformis</name>
    <dbReference type="NCBI Taxonomy" id="565419"/>
    <lineage>
        <taxon>Eukaryota</taxon>
        <taxon>Fungi</taxon>
        <taxon>Dikarya</taxon>
        <taxon>Ascomycota</taxon>
        <taxon>Pezizomycotina</taxon>
        <taxon>Leotiomycetes</taxon>
        <taxon>Helotiales</taxon>
        <taxon>Dermateaceae</taxon>
        <taxon>Coleophoma</taxon>
    </lineage>
</organism>
<dbReference type="PANTHER" id="PTHR35910">
    <property type="entry name" value="2EXR DOMAIN-CONTAINING PROTEIN"/>
    <property type="match status" value="1"/>
</dbReference>
<reference evidence="2 3" key="1">
    <citation type="journal article" date="2018" name="IMA Fungus">
        <title>IMA Genome-F 9: Draft genome sequence of Annulohypoxylon stygium, Aspergillus mulundensis, Berkeleyomyces basicola (syn. Thielaviopsis basicola), Ceratocystis smalleyi, two Cercospora beticola strains, Coleophoma cylindrospora, Fusarium fracticaudum, Phialophora cf. hyalina, and Morchella septimelata.</title>
        <authorList>
            <person name="Wingfield B.D."/>
            <person name="Bills G.F."/>
            <person name="Dong Y."/>
            <person name="Huang W."/>
            <person name="Nel W.J."/>
            <person name="Swalarsk-Parry B.S."/>
            <person name="Vaghefi N."/>
            <person name="Wilken P.M."/>
            <person name="An Z."/>
            <person name="de Beer Z.W."/>
            <person name="De Vos L."/>
            <person name="Chen L."/>
            <person name="Duong T.A."/>
            <person name="Gao Y."/>
            <person name="Hammerbacher A."/>
            <person name="Kikkert J.R."/>
            <person name="Li Y."/>
            <person name="Li H."/>
            <person name="Li K."/>
            <person name="Li Q."/>
            <person name="Liu X."/>
            <person name="Ma X."/>
            <person name="Naidoo K."/>
            <person name="Pethybridge S.J."/>
            <person name="Sun J."/>
            <person name="Steenkamp E.T."/>
            <person name="van der Nest M.A."/>
            <person name="van Wyk S."/>
            <person name="Wingfield M.J."/>
            <person name="Xiong C."/>
            <person name="Yue Q."/>
            <person name="Zhang X."/>
        </authorList>
    </citation>
    <scope>NUCLEOTIDE SEQUENCE [LARGE SCALE GENOMIC DNA]</scope>
    <source>
        <strain evidence="2 3">BP5796</strain>
    </source>
</reference>
<keyword evidence="3" id="KW-1185">Reference proteome</keyword>
<protein>
    <recommendedName>
        <fullName evidence="1">2EXR domain-containing protein</fullName>
    </recommendedName>
</protein>
<evidence type="ECO:0000313" key="2">
    <source>
        <dbReference type="EMBL" id="RDW78228.1"/>
    </source>
</evidence>
<sequence length="235" mass="26723">MASTPETETTTPRSTRFHLFAKLPTELRLKIWTHCLPGPRILKISYIASLREYTSSTRPPVTLSINQEARAQTLLTYNSLALTSLRTAPPIPINYTLDTVYISDLAPILQMHLHDLLYNLSTSRSRHQIQSLAIDRRVWNELCDNGLLGMLCRMRTLREVFMVVEFGREFVGDLAFLDTPDWRGDLKWVAASAMESLAEERTKFAGLRRKVGCRDLGDEEIVVKCVILMRGGEQA</sequence>
<gene>
    <name evidence="2" type="ORF">BP5796_06080</name>
</gene>
<evidence type="ECO:0000313" key="3">
    <source>
        <dbReference type="Proteomes" id="UP000256328"/>
    </source>
</evidence>
<dbReference type="Pfam" id="PF20150">
    <property type="entry name" value="2EXR"/>
    <property type="match status" value="1"/>
</dbReference>
<dbReference type="EMBL" id="PDLN01000008">
    <property type="protein sequence ID" value="RDW78228.1"/>
    <property type="molecule type" value="Genomic_DNA"/>
</dbReference>
<accession>A0A3D8RW50</accession>
<feature type="domain" description="2EXR" evidence="1">
    <location>
        <begin position="17"/>
        <end position="100"/>
    </location>
</feature>